<feature type="region of interest" description="Disordered" evidence="1">
    <location>
        <begin position="95"/>
        <end position="168"/>
    </location>
</feature>
<evidence type="ECO:0000313" key="2">
    <source>
        <dbReference type="EMBL" id="KAF2084597.1"/>
    </source>
</evidence>
<feature type="compositionally biased region" description="Polar residues" evidence="1">
    <location>
        <begin position="222"/>
        <end position="240"/>
    </location>
</feature>
<gene>
    <name evidence="2" type="ORF">K490DRAFT_68532</name>
</gene>
<sequence length="422" mass="45026">MAQVEQARHSRSDQQEDLASPAPRAPSPADRDHHHHHRLQETSFPSQHLDLTTATAHPPDSPRRSQQSLGLLSGLWTANSSTTSLTQAASVLGENSVPAPRTTGLRQLHATSWRSRLRSRPKSSSTATSVSSQPVLVRTYSGSSRSRPPSQLRSRTHPTMSRGATLPPADAFSFDGILRAVEPEIQGAIDAIAEICARSRLSLADEYGAHMPPQGEILASMPSRQNATGSRWWSPENTLTAVPEASSSSERLAAESRKSSSAGGRTKHTAYGSLRSIISGEGRGRLSSLFGGESSSRQHAEGGGDDHEAKSSGPQYWVFRDSRHPCISLIAGPVASPHVSLDTPSRTDITDPAAPIDCSGSATVSPSGTCKSGSTPFWRSWPRQKPMPTVTAQQEGGNAETRLKNILRTPSNDPSKPLSGLG</sequence>
<feature type="compositionally biased region" description="Basic and acidic residues" evidence="1">
    <location>
        <begin position="296"/>
        <end position="310"/>
    </location>
</feature>
<name>A0A9P4HQ44_9PEZI</name>
<feature type="compositionally biased region" description="Polar residues" evidence="1">
    <location>
        <begin position="41"/>
        <end position="55"/>
    </location>
</feature>
<feature type="compositionally biased region" description="Basic and acidic residues" evidence="1">
    <location>
        <begin position="1"/>
        <end position="14"/>
    </location>
</feature>
<feature type="region of interest" description="Disordered" evidence="1">
    <location>
        <begin position="1"/>
        <end position="68"/>
    </location>
</feature>
<proteinExistence type="predicted"/>
<dbReference type="AlphaFoldDB" id="A0A9P4HQ44"/>
<reference evidence="2" key="1">
    <citation type="journal article" date="2020" name="Stud. Mycol.">
        <title>101 Dothideomycetes genomes: a test case for predicting lifestyles and emergence of pathogens.</title>
        <authorList>
            <person name="Haridas S."/>
            <person name="Albert R."/>
            <person name="Binder M."/>
            <person name="Bloem J."/>
            <person name="Labutti K."/>
            <person name="Salamov A."/>
            <person name="Andreopoulos B."/>
            <person name="Baker S."/>
            <person name="Barry K."/>
            <person name="Bills G."/>
            <person name="Bluhm B."/>
            <person name="Cannon C."/>
            <person name="Castanera R."/>
            <person name="Culley D."/>
            <person name="Daum C."/>
            <person name="Ezra D."/>
            <person name="Gonzalez J."/>
            <person name="Henrissat B."/>
            <person name="Kuo A."/>
            <person name="Liang C."/>
            <person name="Lipzen A."/>
            <person name="Lutzoni F."/>
            <person name="Magnuson J."/>
            <person name="Mondo S."/>
            <person name="Nolan M."/>
            <person name="Ohm R."/>
            <person name="Pangilinan J."/>
            <person name="Park H.-J."/>
            <person name="Ramirez L."/>
            <person name="Alfaro M."/>
            <person name="Sun H."/>
            <person name="Tritt A."/>
            <person name="Yoshinaga Y."/>
            <person name="Zwiers L.-H."/>
            <person name="Turgeon B."/>
            <person name="Goodwin S."/>
            <person name="Spatafora J."/>
            <person name="Crous P."/>
            <person name="Grigoriev I."/>
        </authorList>
    </citation>
    <scope>NUCLEOTIDE SEQUENCE</scope>
    <source>
        <strain evidence="2">CBS 121410</strain>
    </source>
</reference>
<accession>A0A9P4HQ44</accession>
<comment type="caution">
    <text evidence="2">The sequence shown here is derived from an EMBL/GenBank/DDBJ whole genome shotgun (WGS) entry which is preliminary data.</text>
</comment>
<dbReference type="OrthoDB" id="5339332at2759"/>
<feature type="region of interest" description="Disordered" evidence="1">
    <location>
        <begin position="222"/>
        <end position="313"/>
    </location>
</feature>
<feature type="compositionally biased region" description="Polar residues" evidence="1">
    <location>
        <begin position="360"/>
        <end position="377"/>
    </location>
</feature>
<evidence type="ECO:0000313" key="3">
    <source>
        <dbReference type="Proteomes" id="UP000799776"/>
    </source>
</evidence>
<keyword evidence="3" id="KW-1185">Reference proteome</keyword>
<dbReference type="EMBL" id="ML978739">
    <property type="protein sequence ID" value="KAF2084597.1"/>
    <property type="molecule type" value="Genomic_DNA"/>
</dbReference>
<feature type="compositionally biased region" description="Low complexity" evidence="1">
    <location>
        <begin position="122"/>
        <end position="153"/>
    </location>
</feature>
<dbReference type="Proteomes" id="UP000799776">
    <property type="component" value="Unassembled WGS sequence"/>
</dbReference>
<protein>
    <submittedName>
        <fullName evidence="2">Uncharacterized protein</fullName>
    </submittedName>
</protein>
<organism evidence="2 3">
    <name type="scientific">Saccharata proteae CBS 121410</name>
    <dbReference type="NCBI Taxonomy" id="1314787"/>
    <lineage>
        <taxon>Eukaryota</taxon>
        <taxon>Fungi</taxon>
        <taxon>Dikarya</taxon>
        <taxon>Ascomycota</taxon>
        <taxon>Pezizomycotina</taxon>
        <taxon>Dothideomycetes</taxon>
        <taxon>Dothideomycetes incertae sedis</taxon>
        <taxon>Botryosphaeriales</taxon>
        <taxon>Saccharataceae</taxon>
        <taxon>Saccharata</taxon>
    </lineage>
</organism>
<feature type="region of interest" description="Disordered" evidence="1">
    <location>
        <begin position="359"/>
        <end position="422"/>
    </location>
</feature>
<evidence type="ECO:0000256" key="1">
    <source>
        <dbReference type="SAM" id="MobiDB-lite"/>
    </source>
</evidence>